<dbReference type="EMBL" id="JARBHB010000001">
    <property type="protein sequence ID" value="KAJ8897533.1"/>
    <property type="molecule type" value="Genomic_DNA"/>
</dbReference>
<comment type="caution">
    <text evidence="2">The sequence shown here is derived from an EMBL/GenBank/DDBJ whole genome shotgun (WGS) entry which is preliminary data.</text>
</comment>
<protein>
    <submittedName>
        <fullName evidence="2">Uncharacterized protein</fullName>
    </submittedName>
</protein>
<feature type="compositionally biased region" description="Polar residues" evidence="1">
    <location>
        <begin position="179"/>
        <end position="194"/>
    </location>
</feature>
<keyword evidence="3" id="KW-1185">Reference proteome</keyword>
<organism evidence="2 3">
    <name type="scientific">Dryococelus australis</name>
    <dbReference type="NCBI Taxonomy" id="614101"/>
    <lineage>
        <taxon>Eukaryota</taxon>
        <taxon>Metazoa</taxon>
        <taxon>Ecdysozoa</taxon>
        <taxon>Arthropoda</taxon>
        <taxon>Hexapoda</taxon>
        <taxon>Insecta</taxon>
        <taxon>Pterygota</taxon>
        <taxon>Neoptera</taxon>
        <taxon>Polyneoptera</taxon>
        <taxon>Phasmatodea</taxon>
        <taxon>Verophasmatodea</taxon>
        <taxon>Anareolatae</taxon>
        <taxon>Phasmatidae</taxon>
        <taxon>Eurycanthinae</taxon>
        <taxon>Dryococelus</taxon>
    </lineage>
</organism>
<name>A0ABQ9INR3_9NEOP</name>
<accession>A0ABQ9INR3</accession>
<evidence type="ECO:0000313" key="2">
    <source>
        <dbReference type="EMBL" id="KAJ8897533.1"/>
    </source>
</evidence>
<feature type="region of interest" description="Disordered" evidence="1">
    <location>
        <begin position="1"/>
        <end position="23"/>
    </location>
</feature>
<feature type="compositionally biased region" description="Basic and acidic residues" evidence="1">
    <location>
        <begin position="162"/>
        <end position="173"/>
    </location>
</feature>
<feature type="region of interest" description="Disordered" evidence="1">
    <location>
        <begin position="151"/>
        <end position="226"/>
    </location>
</feature>
<dbReference type="Proteomes" id="UP001159363">
    <property type="component" value="Chromosome 1"/>
</dbReference>
<feature type="compositionally biased region" description="Basic and acidic residues" evidence="1">
    <location>
        <begin position="209"/>
        <end position="221"/>
    </location>
</feature>
<evidence type="ECO:0000313" key="3">
    <source>
        <dbReference type="Proteomes" id="UP001159363"/>
    </source>
</evidence>
<reference evidence="2 3" key="1">
    <citation type="submission" date="2023-02" db="EMBL/GenBank/DDBJ databases">
        <title>LHISI_Scaffold_Assembly.</title>
        <authorList>
            <person name="Stuart O.P."/>
            <person name="Cleave R."/>
            <person name="Magrath M.J.L."/>
            <person name="Mikheyev A.S."/>
        </authorList>
    </citation>
    <scope>NUCLEOTIDE SEQUENCE [LARGE SCALE GENOMIC DNA]</scope>
    <source>
        <strain evidence="2">Daus_M_001</strain>
        <tissue evidence="2">Leg muscle</tissue>
    </source>
</reference>
<evidence type="ECO:0000256" key="1">
    <source>
        <dbReference type="SAM" id="MobiDB-lite"/>
    </source>
</evidence>
<proteinExistence type="predicted"/>
<sequence>MEQRQNARVGGNGRSPRKPIDQRHLPLDRRMNEVVRLMAWQSLIPRTPILHADRVASDQQSAETPFANEHLVTYSPAVSPASRESFALLNRQSDTWPVPECRKVYQRTGISGDNRSLACHSHAISLPCLAQINPKPATPRVNTVRFQHSGQTAVPNDPLKNLGHDLENRDCPEKIGTSGHLSETVNTLSKSNSANRDRPPVRDVPPPWSRREREGERERESVGGGSRGRLLCRWPALPPARESLTRCVGSGGRTKPGCRAACLCLPSHDRPGPRAAVAEWLDCLPPTKVNRVQSPAGSLSDFLKWESCQTMPLVGRFSRGSPVFPLPCIPELFHSHLIPPSSALKTSLLRATQIIQLNLEDRAYPVSTLLEEDVSPYWAESEFTNQGPLPSFVPYKSALKAGYLYGQEHFPSSFQDKIDVKHGYTEVDFVIGSQFIRHALDDSEPIGDLQGNK</sequence>
<gene>
    <name evidence="2" type="ORF">PR048_002880</name>
</gene>